<dbReference type="Gene3D" id="1.10.510.10">
    <property type="entry name" value="Transferase(Phosphotransferase) domain 1"/>
    <property type="match status" value="1"/>
</dbReference>
<name>B9SLL5_RICCO</name>
<reference evidence="2" key="1">
    <citation type="journal article" date="2010" name="Nat. Biotechnol.">
        <title>Draft genome sequence of the oilseed species Ricinus communis.</title>
        <authorList>
            <person name="Chan A.P."/>
            <person name="Crabtree J."/>
            <person name="Zhao Q."/>
            <person name="Lorenzi H."/>
            <person name="Orvis J."/>
            <person name="Puiu D."/>
            <person name="Melake-Berhan A."/>
            <person name="Jones K.M."/>
            <person name="Redman J."/>
            <person name="Chen G."/>
            <person name="Cahoon E.B."/>
            <person name="Gedil M."/>
            <person name="Stanke M."/>
            <person name="Haas B.J."/>
            <person name="Wortman J.R."/>
            <person name="Fraser-Liggett C.M."/>
            <person name="Ravel J."/>
            <person name="Rabinowicz P.D."/>
        </authorList>
    </citation>
    <scope>NUCLEOTIDE SEQUENCE [LARGE SCALE GENOMIC DNA]</scope>
    <source>
        <strain evidence="2">cv. Hale</strain>
    </source>
</reference>
<dbReference type="EMBL" id="EQ974018">
    <property type="protein sequence ID" value="EEF35515.1"/>
    <property type="molecule type" value="Genomic_DNA"/>
</dbReference>
<evidence type="ECO:0008006" key="3">
    <source>
        <dbReference type="Google" id="ProtNLM"/>
    </source>
</evidence>
<keyword evidence="2" id="KW-1185">Reference proteome</keyword>
<sequence>MVEKHLFQGDVYSFGMILLEIFTAKRLTDDMLQGDLYLRNCCNMALPDQVMNNVIPCCFQEKNTTNRVQDFLASVLRNRSFIFHGNYLKIEWEKKIL</sequence>
<dbReference type="SUPFAM" id="SSF56112">
    <property type="entry name" value="Protein kinase-like (PK-like)"/>
    <property type="match status" value="1"/>
</dbReference>
<dbReference type="AlphaFoldDB" id="B9SLL5"/>
<organism evidence="1 2">
    <name type="scientific">Ricinus communis</name>
    <name type="common">Castor bean</name>
    <dbReference type="NCBI Taxonomy" id="3988"/>
    <lineage>
        <taxon>Eukaryota</taxon>
        <taxon>Viridiplantae</taxon>
        <taxon>Streptophyta</taxon>
        <taxon>Embryophyta</taxon>
        <taxon>Tracheophyta</taxon>
        <taxon>Spermatophyta</taxon>
        <taxon>Magnoliopsida</taxon>
        <taxon>eudicotyledons</taxon>
        <taxon>Gunneridae</taxon>
        <taxon>Pentapetalae</taxon>
        <taxon>rosids</taxon>
        <taxon>fabids</taxon>
        <taxon>Malpighiales</taxon>
        <taxon>Euphorbiaceae</taxon>
        <taxon>Acalyphoideae</taxon>
        <taxon>Acalypheae</taxon>
        <taxon>Ricinus</taxon>
    </lineage>
</organism>
<proteinExistence type="predicted"/>
<evidence type="ECO:0000313" key="2">
    <source>
        <dbReference type="Proteomes" id="UP000008311"/>
    </source>
</evidence>
<dbReference type="STRING" id="3988.B9SLL5"/>
<dbReference type="InParanoid" id="B9SLL5"/>
<protein>
    <recommendedName>
        <fullName evidence="3">Serine-threonine/tyrosine-protein kinase catalytic domain-containing protein</fullName>
    </recommendedName>
</protein>
<dbReference type="Proteomes" id="UP000008311">
    <property type="component" value="Unassembled WGS sequence"/>
</dbReference>
<gene>
    <name evidence="1" type="ORF">RCOM_0592720</name>
</gene>
<evidence type="ECO:0000313" key="1">
    <source>
        <dbReference type="EMBL" id="EEF35515.1"/>
    </source>
</evidence>
<accession>B9SLL5</accession>
<dbReference type="InterPro" id="IPR011009">
    <property type="entry name" value="Kinase-like_dom_sf"/>
</dbReference>